<dbReference type="KEGG" id="fps:FP1545"/>
<dbReference type="Proteomes" id="UP000006394">
    <property type="component" value="Chromosome"/>
</dbReference>
<dbReference type="eggNOG" id="ENOG5030SMR">
    <property type="taxonomic scope" value="Bacteria"/>
</dbReference>
<evidence type="ECO:0000313" key="2">
    <source>
        <dbReference type="Proteomes" id="UP000006394"/>
    </source>
</evidence>
<organism evidence="1 2">
    <name type="scientific">Flavobacterium psychrophilum (strain ATCC 49511 / DSM 21280 / CIP 103535 / JIP02/86)</name>
    <dbReference type="NCBI Taxonomy" id="402612"/>
    <lineage>
        <taxon>Bacteria</taxon>
        <taxon>Pseudomonadati</taxon>
        <taxon>Bacteroidota</taxon>
        <taxon>Flavobacteriia</taxon>
        <taxon>Flavobacteriales</taxon>
        <taxon>Flavobacteriaceae</taxon>
        <taxon>Flavobacterium</taxon>
    </lineage>
</organism>
<dbReference type="EnsemblBacteria" id="CAL43613">
    <property type="protein sequence ID" value="CAL43613"/>
    <property type="gene ID" value="FP1545"/>
</dbReference>
<sequence length="279" mass="32132">MEELQENDELDAYIDSLITTEYVKLIEGDIGLCTCQLFKNDLTKGKGAVPFASGVFVFLGNEFYLLTASHVIEDWSDSNHLFVKIKDDYVSIVGKGCGTEMEKEEKIDAAYIKLKPQLISLLVQSYRFLPYHRFLFHKKIFHEPSYCAFGYPVINKRKESSGIKTFGSAYYMLPSQDKVFQYYSLNPFTHYVLEFLGKAINIKTEKLEKIKTEHYGLSGGGLWYIIIDFDKDKNEIVSEAFLIGIMTEFRRGKYDCLIANRIEIILKMIQNNEGADFNN</sequence>
<evidence type="ECO:0008006" key="3">
    <source>
        <dbReference type="Google" id="ProtNLM"/>
    </source>
</evidence>
<name>A6GZU0_FLAPJ</name>
<dbReference type="GeneID" id="66552266"/>
<accession>A6GZU0</accession>
<protein>
    <recommendedName>
        <fullName evidence="3">Trypsin-like peptidase domain-containing protein</fullName>
    </recommendedName>
</protein>
<dbReference type="InterPro" id="IPR009003">
    <property type="entry name" value="Peptidase_S1_PA"/>
</dbReference>
<dbReference type="AlphaFoldDB" id="A6GZU0"/>
<dbReference type="RefSeq" id="WP_011963658.1">
    <property type="nucleotide sequence ID" value="NC_009613.3"/>
</dbReference>
<reference evidence="1 2" key="1">
    <citation type="journal article" date="2007" name="Nat. Biotechnol.">
        <title>Complete genome sequence of the fish pathogen Flavobacterium psychrophilum.</title>
        <authorList>
            <person name="Duchaud E."/>
            <person name="Boussaha M."/>
            <person name="Loux V."/>
            <person name="Bernardet J.F."/>
            <person name="Michel C."/>
            <person name="Kerouault B."/>
            <person name="Mondot S."/>
            <person name="Nicolas P."/>
            <person name="Bossy R."/>
            <person name="Caron C."/>
            <person name="Bessieres P."/>
            <person name="Gibrat J.F."/>
            <person name="Claverol S."/>
            <person name="Dumetz F."/>
            <person name="Le Henaff M."/>
            <person name="Benmansour A."/>
        </authorList>
    </citation>
    <scope>NUCLEOTIDE SEQUENCE [LARGE SCALE GENOMIC DNA]</scope>
    <source>
        <strain evidence="2">ATCC 49511 / DSM 21280 / CIP 103535 / JIP02/86</strain>
    </source>
</reference>
<dbReference type="EMBL" id="AM398681">
    <property type="protein sequence ID" value="CAL43613.1"/>
    <property type="molecule type" value="Genomic_DNA"/>
</dbReference>
<dbReference type="PATRIC" id="fig|402612.5.peg.1561"/>
<evidence type="ECO:0000313" key="1">
    <source>
        <dbReference type="EMBL" id="CAL43613.1"/>
    </source>
</evidence>
<gene>
    <name evidence="1" type="ordered locus">FP1545</name>
</gene>
<dbReference type="OrthoDB" id="1247050at2"/>
<dbReference type="SUPFAM" id="SSF50494">
    <property type="entry name" value="Trypsin-like serine proteases"/>
    <property type="match status" value="1"/>
</dbReference>
<proteinExistence type="predicted"/>
<dbReference type="HOGENOM" id="CLU_996584_0_0_10"/>
<keyword evidence="2" id="KW-1185">Reference proteome</keyword>